<reference evidence="1 2" key="1">
    <citation type="submission" date="2018-11" db="EMBL/GenBank/DDBJ databases">
        <title>Sequencing the genomes of 1000 actinobacteria strains.</title>
        <authorList>
            <person name="Klenk H.-P."/>
        </authorList>
    </citation>
    <scope>NUCLEOTIDE SEQUENCE [LARGE SCALE GENOMIC DNA]</scope>
    <source>
        <strain evidence="1 2">DSM 14418</strain>
    </source>
</reference>
<dbReference type="OrthoDB" id="3295834at2"/>
<accession>A0A3N4ZIJ7</accession>
<evidence type="ECO:0000313" key="2">
    <source>
        <dbReference type="Proteomes" id="UP000280726"/>
    </source>
</evidence>
<name>A0A3N4ZIJ7_9MICO</name>
<sequence>MTTTTTTISTDLARRLRAAGVRWRPASGDRFLVDAPELAGEVFTLSEMTIEARRYATGTVLAFNGTTEWALDSVMIERTLWLPREDQLRELLGGTFRSLRREDLYVVTTVVPEGSREVEVEHRAPEAADAYALAVLDLVGRAAG</sequence>
<evidence type="ECO:0000313" key="1">
    <source>
        <dbReference type="EMBL" id="RPF25718.1"/>
    </source>
</evidence>
<gene>
    <name evidence="1" type="ORF">EDD32_0128</name>
</gene>
<keyword evidence="2" id="KW-1185">Reference proteome</keyword>
<evidence type="ECO:0008006" key="3">
    <source>
        <dbReference type="Google" id="ProtNLM"/>
    </source>
</evidence>
<comment type="caution">
    <text evidence="1">The sequence shown here is derived from an EMBL/GenBank/DDBJ whole genome shotgun (WGS) entry which is preliminary data.</text>
</comment>
<dbReference type="EMBL" id="RKRA01000001">
    <property type="protein sequence ID" value="RPF25718.1"/>
    <property type="molecule type" value="Genomic_DNA"/>
</dbReference>
<organism evidence="1 2">
    <name type="scientific">Georgenia muralis</name>
    <dbReference type="NCBI Taxonomy" id="154117"/>
    <lineage>
        <taxon>Bacteria</taxon>
        <taxon>Bacillati</taxon>
        <taxon>Actinomycetota</taxon>
        <taxon>Actinomycetes</taxon>
        <taxon>Micrococcales</taxon>
        <taxon>Bogoriellaceae</taxon>
        <taxon>Georgenia</taxon>
    </lineage>
</organism>
<dbReference type="RefSeq" id="WP_123913713.1">
    <property type="nucleotide sequence ID" value="NZ_RKRA01000001.1"/>
</dbReference>
<proteinExistence type="predicted"/>
<dbReference type="AlphaFoldDB" id="A0A3N4ZIJ7"/>
<dbReference type="Proteomes" id="UP000280726">
    <property type="component" value="Unassembled WGS sequence"/>
</dbReference>
<protein>
    <recommendedName>
        <fullName evidence="3">Pilus assembly protein CpaE</fullName>
    </recommendedName>
</protein>